<accession>A0A934RRZ8</accession>
<feature type="signal peptide" evidence="6">
    <location>
        <begin position="1"/>
        <end position="26"/>
    </location>
</feature>
<dbReference type="InterPro" id="IPR017850">
    <property type="entry name" value="Alkaline_phosphatase_core_sf"/>
</dbReference>
<dbReference type="InterPro" id="IPR024607">
    <property type="entry name" value="Sulfatase_CS"/>
</dbReference>
<dbReference type="InterPro" id="IPR050738">
    <property type="entry name" value="Sulfatase"/>
</dbReference>
<evidence type="ECO:0000256" key="1">
    <source>
        <dbReference type="ARBA" id="ARBA00008779"/>
    </source>
</evidence>
<evidence type="ECO:0000259" key="7">
    <source>
        <dbReference type="Pfam" id="PF00884"/>
    </source>
</evidence>
<dbReference type="RefSeq" id="WP_200354722.1">
    <property type="nucleotide sequence ID" value="NZ_JAENIL010000009.1"/>
</dbReference>
<keyword evidence="2" id="KW-0479">Metal-binding</keyword>
<dbReference type="Proteomes" id="UP000617628">
    <property type="component" value="Unassembled WGS sequence"/>
</dbReference>
<feature type="domain" description="Sulfatase N-terminal" evidence="7">
    <location>
        <begin position="30"/>
        <end position="333"/>
    </location>
</feature>
<dbReference type="EMBL" id="JAENIL010000009">
    <property type="protein sequence ID" value="MBK1876505.1"/>
    <property type="molecule type" value="Genomic_DNA"/>
</dbReference>
<keyword evidence="6" id="KW-0732">Signal</keyword>
<comment type="caution">
    <text evidence="8">The sequence shown here is derived from an EMBL/GenBank/DDBJ whole genome shotgun (WGS) entry which is preliminary data.</text>
</comment>
<dbReference type="Gene3D" id="3.30.1120.10">
    <property type="match status" value="1"/>
</dbReference>
<evidence type="ECO:0000256" key="5">
    <source>
        <dbReference type="SAM" id="MobiDB-lite"/>
    </source>
</evidence>
<evidence type="ECO:0000256" key="2">
    <source>
        <dbReference type="ARBA" id="ARBA00022723"/>
    </source>
</evidence>
<gene>
    <name evidence="8" type="ORF">JIN87_06460</name>
</gene>
<dbReference type="Gene3D" id="3.40.720.10">
    <property type="entry name" value="Alkaline Phosphatase, subunit A"/>
    <property type="match status" value="1"/>
</dbReference>
<feature type="compositionally biased region" description="Basic and acidic residues" evidence="5">
    <location>
        <begin position="455"/>
        <end position="472"/>
    </location>
</feature>
<dbReference type="InterPro" id="IPR000917">
    <property type="entry name" value="Sulfatase_N"/>
</dbReference>
<organism evidence="8 9">
    <name type="scientific">Pelagicoccus mobilis</name>
    <dbReference type="NCBI Taxonomy" id="415221"/>
    <lineage>
        <taxon>Bacteria</taxon>
        <taxon>Pseudomonadati</taxon>
        <taxon>Verrucomicrobiota</taxon>
        <taxon>Opitutia</taxon>
        <taxon>Puniceicoccales</taxon>
        <taxon>Pelagicoccaceae</taxon>
        <taxon>Pelagicoccus</taxon>
    </lineage>
</organism>
<feature type="region of interest" description="Disordered" evidence="5">
    <location>
        <begin position="445"/>
        <end position="490"/>
    </location>
</feature>
<dbReference type="PANTHER" id="PTHR42693">
    <property type="entry name" value="ARYLSULFATASE FAMILY MEMBER"/>
    <property type="match status" value="1"/>
</dbReference>
<evidence type="ECO:0000256" key="4">
    <source>
        <dbReference type="ARBA" id="ARBA00022837"/>
    </source>
</evidence>
<keyword evidence="9" id="KW-1185">Reference proteome</keyword>
<evidence type="ECO:0000256" key="3">
    <source>
        <dbReference type="ARBA" id="ARBA00022801"/>
    </source>
</evidence>
<dbReference type="SUPFAM" id="SSF53649">
    <property type="entry name" value="Alkaline phosphatase-like"/>
    <property type="match status" value="1"/>
</dbReference>
<evidence type="ECO:0000313" key="9">
    <source>
        <dbReference type="Proteomes" id="UP000617628"/>
    </source>
</evidence>
<comment type="similarity">
    <text evidence="1">Belongs to the sulfatase family.</text>
</comment>
<dbReference type="PANTHER" id="PTHR42693:SF33">
    <property type="entry name" value="ARYLSULFATASE"/>
    <property type="match status" value="1"/>
</dbReference>
<keyword evidence="3 8" id="KW-0378">Hydrolase</keyword>
<keyword evidence="4" id="KW-0106">Calcium</keyword>
<feature type="compositionally biased region" description="Basic residues" evidence="5">
    <location>
        <begin position="473"/>
        <end position="483"/>
    </location>
</feature>
<dbReference type="GO" id="GO:0004065">
    <property type="term" value="F:arylsulfatase activity"/>
    <property type="evidence" value="ECO:0007669"/>
    <property type="project" value="TreeGrafter"/>
</dbReference>
<dbReference type="AlphaFoldDB" id="A0A934RRZ8"/>
<evidence type="ECO:0000256" key="6">
    <source>
        <dbReference type="SAM" id="SignalP"/>
    </source>
</evidence>
<protein>
    <submittedName>
        <fullName evidence="8">Sulfatase-like hydrolase/transferase</fullName>
    </submittedName>
</protein>
<name>A0A934RRZ8_9BACT</name>
<reference evidence="8" key="1">
    <citation type="submission" date="2021-01" db="EMBL/GenBank/DDBJ databases">
        <title>Modified the classification status of verrucomicrobia.</title>
        <authorList>
            <person name="Feng X."/>
        </authorList>
    </citation>
    <scope>NUCLEOTIDE SEQUENCE</scope>
    <source>
        <strain evidence="8">KCTC 13126</strain>
    </source>
</reference>
<evidence type="ECO:0000313" key="8">
    <source>
        <dbReference type="EMBL" id="MBK1876505.1"/>
    </source>
</evidence>
<dbReference type="Pfam" id="PF00884">
    <property type="entry name" value="Sulfatase"/>
    <property type="match status" value="1"/>
</dbReference>
<dbReference type="GO" id="GO:0046872">
    <property type="term" value="F:metal ion binding"/>
    <property type="evidence" value="ECO:0007669"/>
    <property type="project" value="UniProtKB-KW"/>
</dbReference>
<proteinExistence type="inferred from homology"/>
<feature type="chain" id="PRO_5036774141" evidence="6">
    <location>
        <begin position="27"/>
        <end position="490"/>
    </location>
</feature>
<sequence>MNKKIRSVILLFACLAFLTGMQSLHAQRKPNVLFYLTDDLGYGDVGCYGAEGQYTPAIDQLAKEGTKFTSFYVHQRCTPSRAAFMTGTYAHRIGLNQIVYKHRQGPIGLNPSEITFPELLQTAGYKTALVGKWHLGEWEPFHPLNHGFDYFYGFLKVTEGTEDVSLVENRKQLAANTKKTAGQAPGMVKAAVDFMKTHRDEPFFLYYSDPLPHSPYVPSEEFKGSSERGDYGDVVHEIDWQFNHLMNALKELGLEEDTIVVFTSDNGPPVQRQSRFDVGLTGPLRDGKWTDFEGGVRVPFIVRWPGKVKPGAESDAMIGIIDMLPTFCGIAGVGVPNDRIIDGVNVLPQLLGDTMSEHLRDVQIVPGSTITRNGWKYYMKTQFPYNRKSPEVWGEFKPANAGSLFNLNEDVGETTDVSSQYPEIAESLRKEMEAFMVEFEATTRPVGDASGLPDKTFKLDRLEMSPEEEGKKRSGRKEKKRTREKREKRS</sequence>
<dbReference type="PROSITE" id="PS00149">
    <property type="entry name" value="SULFATASE_2"/>
    <property type="match status" value="1"/>
</dbReference>